<dbReference type="PANTHER" id="PTHR11422">
    <property type="entry name" value="T-CELL SURFACE GLYCOPROTEIN CD4"/>
    <property type="match status" value="1"/>
</dbReference>
<dbReference type="GO" id="GO:0070374">
    <property type="term" value="P:positive regulation of ERK1 and ERK2 cascade"/>
    <property type="evidence" value="ECO:0007669"/>
    <property type="project" value="TreeGrafter"/>
</dbReference>
<dbReference type="AlphaFoldDB" id="A0A8C9V9X2"/>
<dbReference type="SUPFAM" id="SSF48726">
    <property type="entry name" value="Immunoglobulin"/>
    <property type="match status" value="1"/>
</dbReference>
<reference evidence="3 4" key="1">
    <citation type="submission" date="2019-04" db="EMBL/GenBank/DDBJ databases">
        <authorList>
            <consortium name="Wellcome Sanger Institute Data Sharing"/>
        </authorList>
    </citation>
    <scope>NUCLEOTIDE SEQUENCE [LARGE SCALE GENOMIC DNA]</scope>
</reference>
<accession>A0A8C9V9X2</accession>
<feature type="compositionally biased region" description="Basic and acidic residues" evidence="1">
    <location>
        <begin position="155"/>
        <end position="165"/>
    </location>
</feature>
<dbReference type="Ensembl" id="ENSSFOT00015065723.1">
    <property type="protein sequence ID" value="ENSSFOP00015039317.1"/>
    <property type="gene ID" value="ENSSFOG00015030782.1"/>
</dbReference>
<dbReference type="GO" id="GO:0009897">
    <property type="term" value="C:external side of plasma membrane"/>
    <property type="evidence" value="ECO:0007669"/>
    <property type="project" value="TreeGrafter"/>
</dbReference>
<dbReference type="InterPro" id="IPR007110">
    <property type="entry name" value="Ig-like_dom"/>
</dbReference>
<dbReference type="Pfam" id="PF07686">
    <property type="entry name" value="V-set"/>
    <property type="match status" value="1"/>
</dbReference>
<sequence length="205" mass="22766">MRIKAPNSKWNPLPLSVSDRKCLLKSFFNIKMLFIILFPLLFSGKDTERFTVSCDVGQAVTLSCKHTMSDCSMVTWILNSTVLVAKGKITGKNKQRSGRLTVGSDCSLHIKNLKTKDTGRYTCRLEEHTHTPSETACPIRGCGEPEPNLATRGGRLKEERTHLGRDTGPSQGTPSGTRTPEPPESKTRSNPLRHRTPVRATSFEN</sequence>
<dbReference type="GO" id="GO:1990782">
    <property type="term" value="F:protein tyrosine kinase binding"/>
    <property type="evidence" value="ECO:0007669"/>
    <property type="project" value="TreeGrafter"/>
</dbReference>
<dbReference type="GO" id="GO:0035723">
    <property type="term" value="P:interleukin-15-mediated signaling pathway"/>
    <property type="evidence" value="ECO:0007669"/>
    <property type="project" value="TreeGrafter"/>
</dbReference>
<proteinExistence type="predicted"/>
<feature type="compositionally biased region" description="Polar residues" evidence="1">
    <location>
        <begin position="168"/>
        <end position="178"/>
    </location>
</feature>
<reference evidence="3" key="3">
    <citation type="submission" date="2025-09" db="UniProtKB">
        <authorList>
            <consortium name="Ensembl"/>
        </authorList>
    </citation>
    <scope>IDENTIFICATION</scope>
</reference>
<feature type="domain" description="Ig-like" evidence="2">
    <location>
        <begin position="39"/>
        <end position="140"/>
    </location>
</feature>
<feature type="region of interest" description="Disordered" evidence="1">
    <location>
        <begin position="133"/>
        <end position="205"/>
    </location>
</feature>
<dbReference type="Gene3D" id="2.60.40.10">
    <property type="entry name" value="Immunoglobulins"/>
    <property type="match status" value="1"/>
</dbReference>
<dbReference type="InterPro" id="IPR013783">
    <property type="entry name" value="Ig-like_fold"/>
</dbReference>
<dbReference type="InterPro" id="IPR036179">
    <property type="entry name" value="Ig-like_dom_sf"/>
</dbReference>
<evidence type="ECO:0000313" key="4">
    <source>
        <dbReference type="Proteomes" id="UP000694397"/>
    </source>
</evidence>
<dbReference type="GeneTree" id="ENSGT00990000211213"/>
<dbReference type="SMART" id="SM00408">
    <property type="entry name" value="IGc2"/>
    <property type="match status" value="1"/>
</dbReference>
<reference evidence="3" key="2">
    <citation type="submission" date="2025-08" db="UniProtKB">
        <authorList>
            <consortium name="Ensembl"/>
        </authorList>
    </citation>
    <scope>IDENTIFICATION</scope>
</reference>
<dbReference type="PROSITE" id="PS50835">
    <property type="entry name" value="IG_LIKE"/>
    <property type="match status" value="1"/>
</dbReference>
<protein>
    <recommendedName>
        <fullName evidence="2">Ig-like domain-containing protein</fullName>
    </recommendedName>
</protein>
<dbReference type="CDD" id="cd00096">
    <property type="entry name" value="Ig"/>
    <property type="match status" value="1"/>
</dbReference>
<evidence type="ECO:0000313" key="3">
    <source>
        <dbReference type="Ensembl" id="ENSSFOP00015039317.1"/>
    </source>
</evidence>
<evidence type="ECO:0000259" key="2">
    <source>
        <dbReference type="PROSITE" id="PS50835"/>
    </source>
</evidence>
<dbReference type="GO" id="GO:0042289">
    <property type="term" value="F:MHC class II protein binding"/>
    <property type="evidence" value="ECO:0007669"/>
    <property type="project" value="TreeGrafter"/>
</dbReference>
<dbReference type="InterPro" id="IPR013106">
    <property type="entry name" value="Ig_V-set"/>
</dbReference>
<organism evidence="3 4">
    <name type="scientific">Scleropages formosus</name>
    <name type="common">Asian bonytongue</name>
    <name type="synonym">Osteoglossum formosum</name>
    <dbReference type="NCBI Taxonomy" id="113540"/>
    <lineage>
        <taxon>Eukaryota</taxon>
        <taxon>Metazoa</taxon>
        <taxon>Chordata</taxon>
        <taxon>Craniata</taxon>
        <taxon>Vertebrata</taxon>
        <taxon>Euteleostomi</taxon>
        <taxon>Actinopterygii</taxon>
        <taxon>Neopterygii</taxon>
        <taxon>Teleostei</taxon>
        <taxon>Osteoglossocephala</taxon>
        <taxon>Osteoglossomorpha</taxon>
        <taxon>Osteoglossiformes</taxon>
        <taxon>Osteoglossidae</taxon>
        <taxon>Scleropages</taxon>
    </lineage>
</organism>
<evidence type="ECO:0000256" key="1">
    <source>
        <dbReference type="SAM" id="MobiDB-lite"/>
    </source>
</evidence>
<dbReference type="GO" id="GO:0042110">
    <property type="term" value="P:T cell activation"/>
    <property type="evidence" value="ECO:0007669"/>
    <property type="project" value="TreeGrafter"/>
</dbReference>
<dbReference type="GO" id="GO:0045121">
    <property type="term" value="C:membrane raft"/>
    <property type="evidence" value="ECO:0007669"/>
    <property type="project" value="TreeGrafter"/>
</dbReference>
<dbReference type="PANTHER" id="PTHR11422:SF5">
    <property type="entry name" value="DIVERSE IMMUNOGLOBULIN DOMAIN-CONTAINING PROTEIN 1.1 ISOFORM X1-RELATED"/>
    <property type="match status" value="1"/>
</dbReference>
<dbReference type="OrthoDB" id="8869347at2759"/>
<dbReference type="Proteomes" id="UP000694397">
    <property type="component" value="Chromosome 1"/>
</dbReference>
<keyword evidence="4" id="KW-1185">Reference proteome</keyword>
<name>A0A8C9V9X2_SCLFO</name>
<dbReference type="InterPro" id="IPR003598">
    <property type="entry name" value="Ig_sub2"/>
</dbReference>